<dbReference type="Gene3D" id="3.40.50.720">
    <property type="entry name" value="NAD(P)-binding Rossmann-like Domain"/>
    <property type="match status" value="1"/>
</dbReference>
<dbReference type="InterPro" id="IPR015896">
    <property type="entry name" value="4pyrrol_synth_GluRdtase_dimer"/>
</dbReference>
<evidence type="ECO:0000256" key="1">
    <source>
        <dbReference type="ARBA" id="ARBA00005059"/>
    </source>
</evidence>
<gene>
    <name evidence="8" type="primary">hemA</name>
    <name evidence="18" type="ORF">HLV38_04795</name>
</gene>
<evidence type="ECO:0000259" key="16">
    <source>
        <dbReference type="Pfam" id="PF01488"/>
    </source>
</evidence>
<dbReference type="PANTHER" id="PTHR43013:SF1">
    <property type="entry name" value="GLUTAMYL-TRNA REDUCTASE"/>
    <property type="match status" value="1"/>
</dbReference>
<dbReference type="Pfam" id="PF05201">
    <property type="entry name" value="GlutR_N"/>
    <property type="match status" value="1"/>
</dbReference>
<comment type="function">
    <text evidence="8">Catalyzes the NADPH-dependent reduction of glutamyl-tRNA(Glu) to glutamate 1-semialdehyde (GSA).</text>
</comment>
<accession>A0A6M8J307</accession>
<feature type="active site" description="Nucleophile" evidence="8 9">
    <location>
        <position position="50"/>
    </location>
</feature>
<feature type="domain" description="Glutamyl-tRNA reductase N-terminal" evidence="17">
    <location>
        <begin position="7"/>
        <end position="153"/>
    </location>
</feature>
<comment type="subunit">
    <text evidence="8">Homodimer.</text>
</comment>
<evidence type="ECO:0000313" key="19">
    <source>
        <dbReference type="Proteomes" id="UP000503297"/>
    </source>
</evidence>
<evidence type="ECO:0000256" key="10">
    <source>
        <dbReference type="PIRSR" id="PIRSR000445-2"/>
    </source>
</evidence>
<evidence type="ECO:0000256" key="13">
    <source>
        <dbReference type="RuleBase" id="RU000584"/>
    </source>
</evidence>
<dbReference type="InterPro" id="IPR036453">
    <property type="entry name" value="GluRdtase_dimer_dom_sf"/>
</dbReference>
<dbReference type="GO" id="GO:0050661">
    <property type="term" value="F:NADP binding"/>
    <property type="evidence" value="ECO:0007669"/>
    <property type="project" value="InterPro"/>
</dbReference>
<dbReference type="SUPFAM" id="SSF69742">
    <property type="entry name" value="Glutamyl tRNA-reductase catalytic, N-terminal domain"/>
    <property type="match status" value="1"/>
</dbReference>
<dbReference type="InterPro" id="IPR015895">
    <property type="entry name" value="4pyrrol_synth_GluRdtase_N"/>
</dbReference>
<dbReference type="GO" id="GO:0008883">
    <property type="term" value="F:glutamyl-tRNA reductase activity"/>
    <property type="evidence" value="ECO:0007669"/>
    <property type="project" value="UniProtKB-UniRule"/>
</dbReference>
<dbReference type="RefSeq" id="WP_173164671.1">
    <property type="nucleotide sequence ID" value="NZ_CP053716.1"/>
</dbReference>
<reference evidence="19" key="1">
    <citation type="submission" date="2020-05" db="EMBL/GenBank/DDBJ databases">
        <title>Novel species in genus Nocardioides.</title>
        <authorList>
            <person name="Zhang G."/>
        </authorList>
    </citation>
    <scope>NUCLEOTIDE SEQUENCE [LARGE SCALE GENOMIC DNA]</scope>
    <source>
        <strain evidence="19">zg-1050</strain>
    </source>
</reference>
<evidence type="ECO:0000259" key="15">
    <source>
        <dbReference type="Pfam" id="PF00745"/>
    </source>
</evidence>
<comment type="catalytic activity">
    <reaction evidence="7 8 13">
        <text>(S)-4-amino-5-oxopentanoate + tRNA(Glu) + NADP(+) = L-glutamyl-tRNA(Glu) + NADPH + H(+)</text>
        <dbReference type="Rhea" id="RHEA:12344"/>
        <dbReference type="Rhea" id="RHEA-COMP:9663"/>
        <dbReference type="Rhea" id="RHEA-COMP:9680"/>
        <dbReference type="ChEBI" id="CHEBI:15378"/>
        <dbReference type="ChEBI" id="CHEBI:57501"/>
        <dbReference type="ChEBI" id="CHEBI:57783"/>
        <dbReference type="ChEBI" id="CHEBI:58349"/>
        <dbReference type="ChEBI" id="CHEBI:78442"/>
        <dbReference type="ChEBI" id="CHEBI:78520"/>
        <dbReference type="EC" id="1.2.1.70"/>
    </reaction>
</comment>
<name>A0A6M8J307_9ACTN</name>
<proteinExistence type="inferred from homology"/>
<dbReference type="Pfam" id="PF01488">
    <property type="entry name" value="Shikimate_DH"/>
    <property type="match status" value="1"/>
</dbReference>
<dbReference type="SUPFAM" id="SSF51735">
    <property type="entry name" value="NAD(P)-binding Rossmann-fold domains"/>
    <property type="match status" value="1"/>
</dbReference>
<evidence type="ECO:0000313" key="18">
    <source>
        <dbReference type="EMBL" id="QKF07511.1"/>
    </source>
</evidence>
<dbReference type="HAMAP" id="MF_00087">
    <property type="entry name" value="Glu_tRNA_reductase"/>
    <property type="match status" value="1"/>
</dbReference>
<dbReference type="NCBIfam" id="TIGR01035">
    <property type="entry name" value="hemA"/>
    <property type="match status" value="1"/>
</dbReference>
<evidence type="ECO:0000259" key="17">
    <source>
        <dbReference type="Pfam" id="PF05201"/>
    </source>
</evidence>
<dbReference type="PANTHER" id="PTHR43013">
    <property type="entry name" value="GLUTAMYL-TRNA REDUCTASE"/>
    <property type="match status" value="1"/>
</dbReference>
<organism evidence="18 19">
    <name type="scientific">Berryella wangjianweii</name>
    <dbReference type="NCBI Taxonomy" id="2734634"/>
    <lineage>
        <taxon>Bacteria</taxon>
        <taxon>Bacillati</taxon>
        <taxon>Actinomycetota</taxon>
        <taxon>Coriobacteriia</taxon>
        <taxon>Eggerthellales</taxon>
        <taxon>Eggerthellaceae</taxon>
        <taxon>Berryella</taxon>
    </lineage>
</organism>
<dbReference type="AlphaFoldDB" id="A0A6M8J307"/>
<evidence type="ECO:0000256" key="6">
    <source>
        <dbReference type="ARBA" id="ARBA00023244"/>
    </source>
</evidence>
<evidence type="ECO:0000256" key="9">
    <source>
        <dbReference type="PIRSR" id="PIRSR000445-1"/>
    </source>
</evidence>
<dbReference type="KEGG" id="bwa:HLV38_04795"/>
<feature type="domain" description="Tetrapyrrole biosynthesis glutamyl-tRNA reductase dimerisation" evidence="15">
    <location>
        <begin position="320"/>
        <end position="423"/>
    </location>
</feature>
<keyword evidence="6 8" id="KW-0627">Porphyrin biosynthesis</keyword>
<dbReference type="InterPro" id="IPR018214">
    <property type="entry name" value="GluRdtase_CS"/>
</dbReference>
<comment type="miscellaneous">
    <text evidence="8">During catalysis, the active site Cys acts as a nucleophile attacking the alpha-carbonyl group of tRNA-bound glutamate with the formation of a thioester intermediate between enzyme and glutamate, and the concomitant release of tRNA(Glu). The thioester intermediate is finally reduced by direct hydride transfer from NADPH, to form the product GSA.</text>
</comment>
<feature type="domain" description="Quinate/shikimate 5-dehydrogenase/glutamyl-tRNA reductase" evidence="16">
    <location>
        <begin position="170"/>
        <end position="303"/>
    </location>
</feature>
<keyword evidence="4 8" id="KW-0521">NADP</keyword>
<keyword evidence="5 8" id="KW-0560">Oxidoreductase</keyword>
<dbReference type="Pfam" id="PF00745">
    <property type="entry name" value="GlutR_dimer"/>
    <property type="match status" value="1"/>
</dbReference>
<dbReference type="InterPro" id="IPR036291">
    <property type="entry name" value="NAD(P)-bd_dom_sf"/>
</dbReference>
<evidence type="ECO:0000256" key="5">
    <source>
        <dbReference type="ARBA" id="ARBA00023002"/>
    </source>
</evidence>
<feature type="binding site" evidence="8 10">
    <location>
        <begin position="49"/>
        <end position="52"/>
    </location>
    <ligand>
        <name>substrate</name>
    </ligand>
</feature>
<dbReference type="UniPathway" id="UPA00251">
    <property type="reaction ID" value="UER00316"/>
</dbReference>
<evidence type="ECO:0000256" key="7">
    <source>
        <dbReference type="ARBA" id="ARBA00047464"/>
    </source>
</evidence>
<dbReference type="FunFam" id="3.30.460.30:FF:000001">
    <property type="entry name" value="Glutamyl-tRNA reductase"/>
    <property type="match status" value="1"/>
</dbReference>
<evidence type="ECO:0000256" key="3">
    <source>
        <dbReference type="ARBA" id="ARBA00012970"/>
    </source>
</evidence>
<evidence type="ECO:0000256" key="2">
    <source>
        <dbReference type="ARBA" id="ARBA00005916"/>
    </source>
</evidence>
<dbReference type="EC" id="1.2.1.70" evidence="3 8"/>
<dbReference type="InterPro" id="IPR000343">
    <property type="entry name" value="4pyrrol_synth_GluRdtase"/>
</dbReference>
<evidence type="ECO:0000256" key="4">
    <source>
        <dbReference type="ARBA" id="ARBA00022857"/>
    </source>
</evidence>
<dbReference type="InterPro" id="IPR036343">
    <property type="entry name" value="GluRdtase_N_sf"/>
</dbReference>
<feature type="binding site" evidence="8 11">
    <location>
        <begin position="186"/>
        <end position="191"/>
    </location>
    <ligand>
        <name>NADP(+)</name>
        <dbReference type="ChEBI" id="CHEBI:58349"/>
    </ligand>
</feature>
<evidence type="ECO:0000256" key="12">
    <source>
        <dbReference type="PIRSR" id="PIRSR000445-4"/>
    </source>
</evidence>
<feature type="binding site" evidence="8 10">
    <location>
        <position position="106"/>
    </location>
    <ligand>
        <name>substrate</name>
    </ligand>
</feature>
<dbReference type="PIRSF" id="PIRSF000445">
    <property type="entry name" value="4pyrrol_synth_GluRdtase"/>
    <property type="match status" value="1"/>
</dbReference>
<feature type="site" description="Important for activity" evidence="8 12">
    <location>
        <position position="96"/>
    </location>
</feature>
<dbReference type="CDD" id="cd05213">
    <property type="entry name" value="NAD_bind_Glutamyl_tRNA_reduct"/>
    <property type="match status" value="1"/>
</dbReference>
<dbReference type="Proteomes" id="UP000503297">
    <property type="component" value="Chromosome"/>
</dbReference>
<dbReference type="InterPro" id="IPR006151">
    <property type="entry name" value="Shikm_DH/Glu-tRNA_Rdtase"/>
</dbReference>
<dbReference type="EMBL" id="CP053716">
    <property type="protein sequence ID" value="QKF07511.1"/>
    <property type="molecule type" value="Genomic_DNA"/>
</dbReference>
<evidence type="ECO:0000256" key="11">
    <source>
        <dbReference type="PIRSR" id="PIRSR000445-3"/>
    </source>
</evidence>
<comment type="pathway">
    <text evidence="1 8 13">Porphyrin-containing compound metabolism; protoporphyrin-IX biosynthesis; 5-aminolevulinate from L-glutamyl-tRNA(Glu): step 1/2.</text>
</comment>
<dbReference type="PROSITE" id="PS00747">
    <property type="entry name" value="GLUTR"/>
    <property type="match status" value="1"/>
</dbReference>
<keyword evidence="19" id="KW-1185">Reference proteome</keyword>
<feature type="region of interest" description="Disordered" evidence="14">
    <location>
        <begin position="451"/>
        <end position="473"/>
    </location>
</feature>
<dbReference type="SUPFAM" id="SSF69075">
    <property type="entry name" value="Glutamyl tRNA-reductase dimerization domain"/>
    <property type="match status" value="1"/>
</dbReference>
<protein>
    <recommendedName>
        <fullName evidence="3 8">Glutamyl-tRNA reductase</fullName>
        <shortName evidence="8">GluTR</shortName>
        <ecNumber evidence="3 8">1.2.1.70</ecNumber>
    </recommendedName>
</protein>
<feature type="binding site" evidence="8 10">
    <location>
        <position position="117"/>
    </location>
    <ligand>
        <name>substrate</name>
    </ligand>
</feature>
<feature type="binding site" evidence="8 10">
    <location>
        <begin position="111"/>
        <end position="113"/>
    </location>
    <ligand>
        <name>substrate</name>
    </ligand>
</feature>
<evidence type="ECO:0000256" key="14">
    <source>
        <dbReference type="SAM" id="MobiDB-lite"/>
    </source>
</evidence>
<comment type="similarity">
    <text evidence="2 8 13">Belongs to the glutamyl-tRNA reductase family.</text>
</comment>
<feature type="compositionally biased region" description="Low complexity" evidence="14">
    <location>
        <begin position="454"/>
        <end position="465"/>
    </location>
</feature>
<evidence type="ECO:0000256" key="8">
    <source>
        <dbReference type="HAMAP-Rule" id="MF_00087"/>
    </source>
</evidence>
<dbReference type="GO" id="GO:0019353">
    <property type="term" value="P:protoporphyrinogen IX biosynthetic process from glutamate"/>
    <property type="evidence" value="ECO:0007669"/>
    <property type="project" value="TreeGrafter"/>
</dbReference>
<comment type="domain">
    <text evidence="8">Possesses an unusual extended V-shaped dimeric structure with each monomer consisting of three distinct domains arranged along a curved 'spinal' alpha-helix. The N-terminal catalytic domain specifically recognizes the glutamate moiety of the substrate. The second domain is the NADPH-binding domain, and the third C-terminal domain is responsible for dimerization.</text>
</comment>
<sequence length="473" mass="50767">MSIVAMGASYKSASLEQRERIALADDQVPAALDRLLACEGVTEAVVLSTCNRTEAYVEAKNDRLGVQALEHLFGVAEEGLAEGGLYLQRGMGAVRHLFRVACSLDSMVLGEAQILGQVKRAFEASSTHGACHEVLTRLFKAAIGLGKRVRTETAIGADSVSLSTAAYRAADAELGGLRNRPVLLVGAGEMARLAAAYLREGGAHPLYVVSRTIEHARQLADQVQGEARPFDERYRLAARCDAVFSMTAAPDAVIEGEPLARAREEAGTAGRPCAIVDQSVPRDVQPACADLPGVALYDIERLGSIIDEGMGRRMEAAREVERLAAEAESAFLSWMQERSVVPTIREMYEKGDQAVERELARACRTLAAARGQAISDDERATLEAFGKAVVKKLLHGPSIRLRKEAQSAESFYYTSSARYLFGLDTHPAGTVCNHCTDPSCHRGEGCSKHRAKAAGEAARAAASPAREAKGETR</sequence>
<dbReference type="Gene3D" id="3.30.460.30">
    <property type="entry name" value="Glutamyl-tRNA reductase, N-terminal domain"/>
    <property type="match status" value="1"/>
</dbReference>